<dbReference type="Gene3D" id="1.25.40.10">
    <property type="entry name" value="Tetratricopeptide repeat domain"/>
    <property type="match status" value="4"/>
</dbReference>
<feature type="repeat" description="TPR" evidence="3">
    <location>
        <begin position="685"/>
        <end position="718"/>
    </location>
</feature>
<dbReference type="InterPro" id="IPR027417">
    <property type="entry name" value="P-loop_NTPase"/>
</dbReference>
<dbReference type="InterPro" id="IPR011990">
    <property type="entry name" value="TPR-like_helical_dom_sf"/>
</dbReference>
<dbReference type="InterPro" id="IPR019734">
    <property type="entry name" value="TPR_rpt"/>
</dbReference>
<dbReference type="PROSITE" id="PS50293">
    <property type="entry name" value="TPR_REGION"/>
    <property type="match status" value="1"/>
</dbReference>
<dbReference type="Proteomes" id="UP001476950">
    <property type="component" value="Unassembled WGS sequence"/>
</dbReference>
<evidence type="ECO:0000256" key="3">
    <source>
        <dbReference type="PROSITE-ProRule" id="PRU00339"/>
    </source>
</evidence>
<organism evidence="4 5">
    <name type="scientific">Stenomitos frigidus AS-A4</name>
    <dbReference type="NCBI Taxonomy" id="2933935"/>
    <lineage>
        <taxon>Bacteria</taxon>
        <taxon>Bacillati</taxon>
        <taxon>Cyanobacteriota</taxon>
        <taxon>Cyanophyceae</taxon>
        <taxon>Leptolyngbyales</taxon>
        <taxon>Leptolyngbyaceae</taxon>
        <taxon>Stenomitos</taxon>
    </lineage>
</organism>
<feature type="repeat" description="TPR" evidence="3">
    <location>
        <begin position="617"/>
        <end position="650"/>
    </location>
</feature>
<dbReference type="InterPro" id="IPR050498">
    <property type="entry name" value="Ycf3"/>
</dbReference>
<dbReference type="Gene3D" id="3.40.50.300">
    <property type="entry name" value="P-loop containing nucleotide triphosphate hydrolases"/>
    <property type="match status" value="1"/>
</dbReference>
<evidence type="ECO:0000313" key="5">
    <source>
        <dbReference type="Proteomes" id="UP001476950"/>
    </source>
</evidence>
<protein>
    <submittedName>
        <fullName evidence="4">Tetratricopeptide repeat protein</fullName>
    </submittedName>
</protein>
<dbReference type="EMBL" id="JAMPLM010000016">
    <property type="protein sequence ID" value="MEP1060204.1"/>
    <property type="molecule type" value="Genomic_DNA"/>
</dbReference>
<reference evidence="4 5" key="1">
    <citation type="submission" date="2022-04" db="EMBL/GenBank/DDBJ databases">
        <title>Positive selection, recombination, and allopatry shape intraspecific diversity of widespread and dominant cyanobacteria.</title>
        <authorList>
            <person name="Wei J."/>
            <person name="Shu W."/>
            <person name="Hu C."/>
        </authorList>
    </citation>
    <scope>NUCLEOTIDE SEQUENCE [LARGE SCALE GENOMIC DNA]</scope>
    <source>
        <strain evidence="4 5">AS-A4</strain>
    </source>
</reference>
<dbReference type="PANTHER" id="PTHR44858:SF1">
    <property type="entry name" value="UDP-N-ACETYLGLUCOSAMINE--PEPTIDE N-ACETYLGLUCOSAMINYLTRANSFERASE SPINDLY-RELATED"/>
    <property type="match status" value="1"/>
</dbReference>
<gene>
    <name evidence="4" type="ORF">NDI38_17350</name>
</gene>
<dbReference type="Pfam" id="PF13181">
    <property type="entry name" value="TPR_8"/>
    <property type="match status" value="5"/>
</dbReference>
<feature type="repeat" description="TPR" evidence="3">
    <location>
        <begin position="583"/>
        <end position="616"/>
    </location>
</feature>
<keyword evidence="5" id="KW-1185">Reference proteome</keyword>
<dbReference type="SUPFAM" id="SSF52540">
    <property type="entry name" value="P-loop containing nucleoside triphosphate hydrolases"/>
    <property type="match status" value="1"/>
</dbReference>
<evidence type="ECO:0000256" key="1">
    <source>
        <dbReference type="ARBA" id="ARBA00022737"/>
    </source>
</evidence>
<proteinExistence type="predicted"/>
<dbReference type="RefSeq" id="WP_190446336.1">
    <property type="nucleotide sequence ID" value="NZ_JAMPLM010000016.1"/>
</dbReference>
<feature type="repeat" description="TPR" evidence="3">
    <location>
        <begin position="787"/>
        <end position="820"/>
    </location>
</feature>
<sequence>MLPNHRPRTWKELRNRPSANSFVGREAQLQSFRSTLNTPYEQRTKFIFNVSGQGGIGKTTLLKQFRKIVEDSKQVVAYVDEGAQSNQVDSVPEALDRLAADFEAQGHAFTRFRERYKVYRQKRQELEADPDAPQGFVAGLGRVVAKASLGAAKSIPGSGAVLDFVDTNAMADKTGEIAAFVARKITNKDEVQLVNEPLEVLTPLFLVDFNRLAEKQTMVLLLDTYEQTTVFWDDWVRSLLDDRYGDVTPNFLLAIAGRDPLNRNDWTALEECILRSELEPFTQEEARQYLTSKGITHEAVIQEIWRLSSNGLPLLIGMMAQAAPTSLNALTDHCEDAVERFLKWETDPVKRQTAMDAALPRVLNRDVLALLVAEADVKALFEWLKSRSFVIEHPEGWQYHSVVREPMLRYQRKVSRQGWETLHGKLATYYDQLRQQLGLKTVADVMKDETWQKYTLEWLYHSLCIAPQAQLGMALNGCLAALKHSQKLARGWASVMAIAGEVTTYTALKDWGEQLRDGLQAYKDKDYKAALDLFSALLQAPQLDARWRPVALDWRGSIYWRLDEYESSLQDLTEAINLAPEEAKYWLDRGKTYHWMKCYEEALTDFNRAIALDASNQWAIANRGATYRKMKRYEEALTDFNCAIALDASNQWVIANRGGTYRLMKRYEEALTDFNHAIALDASYKGAITLRGETYRLMKRYEEALTDFNHAIALDASYKGVMTLRGMTYRLMKRYEEALTDFNHAIALDAKDAWAIANRGGTCRLMKRYEEALIDFNYAIALDAKDAWTIARRGQTYRALKQYDKAILDFNRAIELDPNSDWTLRGRGTAYLLKGQFENALQDLTQAITLDPKDDWTPYLHALAHLKLNQFQLAQTDLATAIQLAQPKYDQTPTDWQNTFNLALYHLVADHLNTADDFYRQSLIAPSEWLRMGIDDLQEFLTLFPDHAQAQQMVTLLRSKLETNGV</sequence>
<dbReference type="Pfam" id="PF00515">
    <property type="entry name" value="TPR_1"/>
    <property type="match status" value="2"/>
</dbReference>
<dbReference type="SUPFAM" id="SSF48452">
    <property type="entry name" value="TPR-like"/>
    <property type="match status" value="1"/>
</dbReference>
<comment type="caution">
    <text evidence="4">The sequence shown here is derived from an EMBL/GenBank/DDBJ whole genome shotgun (WGS) entry which is preliminary data.</text>
</comment>
<dbReference type="PROSITE" id="PS50005">
    <property type="entry name" value="TPR"/>
    <property type="match status" value="8"/>
</dbReference>
<feature type="repeat" description="TPR" evidence="3">
    <location>
        <begin position="821"/>
        <end position="854"/>
    </location>
</feature>
<evidence type="ECO:0000313" key="4">
    <source>
        <dbReference type="EMBL" id="MEP1060204.1"/>
    </source>
</evidence>
<evidence type="ECO:0000256" key="2">
    <source>
        <dbReference type="ARBA" id="ARBA00022803"/>
    </source>
</evidence>
<feature type="repeat" description="TPR" evidence="3">
    <location>
        <begin position="651"/>
        <end position="684"/>
    </location>
</feature>
<dbReference type="PANTHER" id="PTHR44858">
    <property type="entry name" value="TETRATRICOPEPTIDE REPEAT PROTEIN 6"/>
    <property type="match status" value="1"/>
</dbReference>
<dbReference type="SMART" id="SM00028">
    <property type="entry name" value="TPR"/>
    <property type="match status" value="9"/>
</dbReference>
<name>A0ABV0KLW5_9CYAN</name>
<feature type="repeat" description="TPR" evidence="3">
    <location>
        <begin position="549"/>
        <end position="582"/>
    </location>
</feature>
<keyword evidence="1" id="KW-0677">Repeat</keyword>
<feature type="repeat" description="TPR" evidence="3">
    <location>
        <begin position="719"/>
        <end position="752"/>
    </location>
</feature>
<keyword evidence="2 3" id="KW-0802">TPR repeat</keyword>
<accession>A0ABV0KLW5</accession>